<sequence>MVSPYTFWTRFDSVRRVSIREVGEKAGVRYDRLLHNRSDCRFPSLEDLVRLCEFLDVSPLYLLLDDNDEASRVSTVQDAFIKASESQKEAVEAILGLTGQGHK</sequence>
<dbReference type="PROSITE" id="PS50943">
    <property type="entry name" value="HTH_CROC1"/>
    <property type="match status" value="1"/>
</dbReference>
<dbReference type="AlphaFoldDB" id="A0A9D9E9V8"/>
<dbReference type="GO" id="GO:0003677">
    <property type="term" value="F:DNA binding"/>
    <property type="evidence" value="ECO:0007669"/>
    <property type="project" value="InterPro"/>
</dbReference>
<dbReference type="InterPro" id="IPR001387">
    <property type="entry name" value="Cro/C1-type_HTH"/>
</dbReference>
<reference evidence="2" key="2">
    <citation type="journal article" date="2021" name="PeerJ">
        <title>Extensive microbial diversity within the chicken gut microbiome revealed by metagenomics and culture.</title>
        <authorList>
            <person name="Gilroy R."/>
            <person name="Ravi A."/>
            <person name="Getino M."/>
            <person name="Pursley I."/>
            <person name="Horton D.L."/>
            <person name="Alikhan N.F."/>
            <person name="Baker D."/>
            <person name="Gharbi K."/>
            <person name="Hall N."/>
            <person name="Watson M."/>
            <person name="Adriaenssens E.M."/>
            <person name="Foster-Nyarko E."/>
            <person name="Jarju S."/>
            <person name="Secka A."/>
            <person name="Antonio M."/>
            <person name="Oren A."/>
            <person name="Chaudhuri R.R."/>
            <person name="La Ragione R."/>
            <person name="Hildebrand F."/>
            <person name="Pallen M.J."/>
        </authorList>
    </citation>
    <scope>NUCLEOTIDE SEQUENCE</scope>
    <source>
        <strain evidence="2">11167</strain>
    </source>
</reference>
<dbReference type="InterPro" id="IPR010982">
    <property type="entry name" value="Lambda_DNA-bd_dom_sf"/>
</dbReference>
<proteinExistence type="predicted"/>
<dbReference type="CDD" id="cd00093">
    <property type="entry name" value="HTH_XRE"/>
    <property type="match status" value="1"/>
</dbReference>
<name>A0A9D9E9V8_9SPIR</name>
<dbReference type="SUPFAM" id="SSF47413">
    <property type="entry name" value="lambda repressor-like DNA-binding domains"/>
    <property type="match status" value="1"/>
</dbReference>
<protein>
    <submittedName>
        <fullName evidence="2">Helix-turn-helix transcriptional regulator</fullName>
    </submittedName>
</protein>
<accession>A0A9D9E9V8</accession>
<evidence type="ECO:0000259" key="1">
    <source>
        <dbReference type="PROSITE" id="PS50943"/>
    </source>
</evidence>
<reference evidence="2" key="1">
    <citation type="submission" date="2020-10" db="EMBL/GenBank/DDBJ databases">
        <authorList>
            <person name="Gilroy R."/>
        </authorList>
    </citation>
    <scope>NUCLEOTIDE SEQUENCE</scope>
    <source>
        <strain evidence="2">11167</strain>
    </source>
</reference>
<organism evidence="2 3">
    <name type="scientific">Candidatus Aphodenecus pullistercoris</name>
    <dbReference type="NCBI Taxonomy" id="2840669"/>
    <lineage>
        <taxon>Bacteria</taxon>
        <taxon>Pseudomonadati</taxon>
        <taxon>Spirochaetota</taxon>
        <taxon>Spirochaetia</taxon>
        <taxon>Spirochaetales</taxon>
        <taxon>Candidatus Aphodenecus</taxon>
    </lineage>
</organism>
<dbReference type="Gene3D" id="1.10.260.40">
    <property type="entry name" value="lambda repressor-like DNA-binding domains"/>
    <property type="match status" value="1"/>
</dbReference>
<dbReference type="EMBL" id="JADIMU010000016">
    <property type="protein sequence ID" value="MBO8442550.1"/>
    <property type="molecule type" value="Genomic_DNA"/>
</dbReference>
<gene>
    <name evidence="2" type="ORF">IAC42_02150</name>
</gene>
<evidence type="ECO:0000313" key="3">
    <source>
        <dbReference type="Proteomes" id="UP000823633"/>
    </source>
</evidence>
<dbReference type="Proteomes" id="UP000823633">
    <property type="component" value="Unassembled WGS sequence"/>
</dbReference>
<evidence type="ECO:0000313" key="2">
    <source>
        <dbReference type="EMBL" id="MBO8442550.1"/>
    </source>
</evidence>
<comment type="caution">
    <text evidence="2">The sequence shown here is derived from an EMBL/GenBank/DDBJ whole genome shotgun (WGS) entry which is preliminary data.</text>
</comment>
<feature type="domain" description="HTH cro/C1-type" evidence="1">
    <location>
        <begin position="43"/>
        <end position="62"/>
    </location>
</feature>